<keyword evidence="3" id="KW-1185">Reference proteome</keyword>
<name>A0AA41XI30_9MICO</name>
<organism evidence="2 3">
    <name type="scientific">Herbiconiux oxytropis</name>
    <dbReference type="NCBI Taxonomy" id="2970915"/>
    <lineage>
        <taxon>Bacteria</taxon>
        <taxon>Bacillati</taxon>
        <taxon>Actinomycetota</taxon>
        <taxon>Actinomycetes</taxon>
        <taxon>Micrococcales</taxon>
        <taxon>Microbacteriaceae</taxon>
        <taxon>Herbiconiux</taxon>
    </lineage>
</organism>
<sequence length="201" mass="21410">MNSTNRATNRLLILVVGLLLLVVGAAAAAAVLIPVVRDTWKDATGQVTAQVSAWLQQTQLGDTGVSWIMPTLLVLAVIAVIVLIAFIARQGRGRTGIALRERTSDHGTTVVESDVVEHALRDAIDGRSEFVASHVSAYRVKSTPVLKISVTCRRGVSPKDAALIVEEAVRSLDVLLGRSLPALVQISGGFRARVSSTTRLQ</sequence>
<accession>A0AA41XI30</accession>
<keyword evidence="1" id="KW-1133">Transmembrane helix</keyword>
<dbReference type="RefSeq" id="WP_259529441.1">
    <property type="nucleotide sequence ID" value="NZ_JANLCK010000006.1"/>
</dbReference>
<dbReference type="AlphaFoldDB" id="A0AA41XI30"/>
<dbReference type="EMBL" id="JANLCK010000006">
    <property type="protein sequence ID" value="MCS5726720.1"/>
    <property type="molecule type" value="Genomic_DNA"/>
</dbReference>
<gene>
    <name evidence="2" type="ORF">N1028_12530</name>
</gene>
<feature type="transmembrane region" description="Helical" evidence="1">
    <location>
        <begin position="67"/>
        <end position="88"/>
    </location>
</feature>
<evidence type="ECO:0000256" key="1">
    <source>
        <dbReference type="SAM" id="Phobius"/>
    </source>
</evidence>
<evidence type="ECO:0008006" key="4">
    <source>
        <dbReference type="Google" id="ProtNLM"/>
    </source>
</evidence>
<protein>
    <recommendedName>
        <fullName evidence="4">Alkaline shock response membrane anchor protein AmaP</fullName>
    </recommendedName>
</protein>
<dbReference type="Proteomes" id="UP001165587">
    <property type="component" value="Unassembled WGS sequence"/>
</dbReference>
<comment type="caution">
    <text evidence="2">The sequence shown here is derived from an EMBL/GenBank/DDBJ whole genome shotgun (WGS) entry which is preliminary data.</text>
</comment>
<reference evidence="2" key="1">
    <citation type="submission" date="2022-08" db="EMBL/GenBank/DDBJ databases">
        <authorList>
            <person name="Deng Y."/>
            <person name="Han X.-F."/>
            <person name="Zhang Y.-Q."/>
        </authorList>
    </citation>
    <scope>NUCLEOTIDE SEQUENCE</scope>
    <source>
        <strain evidence="2">CPCC 203407</strain>
    </source>
</reference>
<evidence type="ECO:0000313" key="2">
    <source>
        <dbReference type="EMBL" id="MCS5726720.1"/>
    </source>
</evidence>
<keyword evidence="1" id="KW-0812">Transmembrane</keyword>
<proteinExistence type="predicted"/>
<evidence type="ECO:0000313" key="3">
    <source>
        <dbReference type="Proteomes" id="UP001165587"/>
    </source>
</evidence>
<keyword evidence="1" id="KW-0472">Membrane</keyword>